<gene>
    <name evidence="2" type="ORF">P7K49_027222</name>
</gene>
<name>A0ABQ9UFM1_SAGOE</name>
<dbReference type="EMBL" id="JASSZA010000013">
    <property type="protein sequence ID" value="KAK2095806.1"/>
    <property type="molecule type" value="Genomic_DNA"/>
</dbReference>
<organism evidence="2 3">
    <name type="scientific">Saguinus oedipus</name>
    <name type="common">Cotton-top tamarin</name>
    <name type="synonym">Oedipomidas oedipus</name>
    <dbReference type="NCBI Taxonomy" id="9490"/>
    <lineage>
        <taxon>Eukaryota</taxon>
        <taxon>Metazoa</taxon>
        <taxon>Chordata</taxon>
        <taxon>Craniata</taxon>
        <taxon>Vertebrata</taxon>
        <taxon>Euteleostomi</taxon>
        <taxon>Mammalia</taxon>
        <taxon>Eutheria</taxon>
        <taxon>Euarchontoglires</taxon>
        <taxon>Primates</taxon>
        <taxon>Haplorrhini</taxon>
        <taxon>Platyrrhini</taxon>
        <taxon>Cebidae</taxon>
        <taxon>Callitrichinae</taxon>
        <taxon>Saguinus</taxon>
    </lineage>
</organism>
<comment type="caution">
    <text evidence="2">The sequence shown here is derived from an EMBL/GenBank/DDBJ whole genome shotgun (WGS) entry which is preliminary data.</text>
</comment>
<evidence type="ECO:0000256" key="1">
    <source>
        <dbReference type="SAM" id="MobiDB-lite"/>
    </source>
</evidence>
<evidence type="ECO:0000313" key="3">
    <source>
        <dbReference type="Proteomes" id="UP001266305"/>
    </source>
</evidence>
<dbReference type="Proteomes" id="UP001266305">
    <property type="component" value="Unassembled WGS sequence"/>
</dbReference>
<reference evidence="2 3" key="1">
    <citation type="submission" date="2023-05" db="EMBL/GenBank/DDBJ databases">
        <title>B98-5 Cell Line De Novo Hybrid Assembly: An Optical Mapping Approach.</title>
        <authorList>
            <person name="Kananen K."/>
            <person name="Auerbach J.A."/>
            <person name="Kautto E."/>
            <person name="Blachly J.S."/>
        </authorList>
    </citation>
    <scope>NUCLEOTIDE SEQUENCE [LARGE SCALE GENOMIC DNA]</scope>
    <source>
        <strain evidence="2">B95-8</strain>
        <tissue evidence="2">Cell line</tissue>
    </source>
</reference>
<feature type="non-terminal residue" evidence="2">
    <location>
        <position position="162"/>
    </location>
</feature>
<accession>A0ABQ9UFM1</accession>
<feature type="region of interest" description="Disordered" evidence="1">
    <location>
        <begin position="1"/>
        <end position="50"/>
    </location>
</feature>
<keyword evidence="3" id="KW-1185">Reference proteome</keyword>
<evidence type="ECO:0000313" key="2">
    <source>
        <dbReference type="EMBL" id="KAK2095806.1"/>
    </source>
</evidence>
<proteinExistence type="predicted"/>
<sequence>MADCPAEHRKSHHTPARAHPPIPQLDREQRGSRGLPRAHPAEPPRHRLAPVSPVVIQERLQFPKHCLTKTKSVTTECRKHLERFGMRPVRGPPAQEQVVPAICMGSLGNFHYFCHAPVLQDRETNSHHDWNSPCALGYHSPPQGISAAIRWERSRGSMGQPS</sequence>
<protein>
    <submittedName>
        <fullName evidence="2">Uncharacterized protein</fullName>
    </submittedName>
</protein>